<feature type="non-terminal residue" evidence="2">
    <location>
        <position position="1"/>
    </location>
</feature>
<evidence type="ECO:0000259" key="1">
    <source>
        <dbReference type="Pfam" id="PF14493"/>
    </source>
</evidence>
<dbReference type="AlphaFoldDB" id="A0A7V2T2T0"/>
<dbReference type="GO" id="GO:0004386">
    <property type="term" value="F:helicase activity"/>
    <property type="evidence" value="ECO:0007669"/>
    <property type="project" value="UniProtKB-KW"/>
</dbReference>
<dbReference type="EMBL" id="DRMS01000212">
    <property type="protein sequence ID" value="HFC92261.1"/>
    <property type="molecule type" value="Genomic_DNA"/>
</dbReference>
<keyword evidence="2" id="KW-0347">Helicase</keyword>
<keyword evidence="2" id="KW-0378">Hydrolase</keyword>
<organism evidence="2">
    <name type="scientific">Leucothrix mucor</name>
    <dbReference type="NCBI Taxonomy" id="45248"/>
    <lineage>
        <taxon>Bacteria</taxon>
        <taxon>Pseudomonadati</taxon>
        <taxon>Pseudomonadota</taxon>
        <taxon>Gammaproteobacteria</taxon>
        <taxon>Thiotrichales</taxon>
        <taxon>Thiotrichaceae</taxon>
        <taxon>Leucothrix</taxon>
    </lineage>
</organism>
<reference evidence="2" key="1">
    <citation type="journal article" date="2020" name="mSystems">
        <title>Genome- and Community-Level Interaction Insights into Carbon Utilization and Element Cycling Functions of Hydrothermarchaeota in Hydrothermal Sediment.</title>
        <authorList>
            <person name="Zhou Z."/>
            <person name="Liu Y."/>
            <person name="Xu W."/>
            <person name="Pan J."/>
            <person name="Luo Z.H."/>
            <person name="Li M."/>
        </authorList>
    </citation>
    <scope>NUCLEOTIDE SEQUENCE [LARGE SCALE GENOMIC DNA]</scope>
    <source>
        <strain evidence="2">HyVt-493</strain>
    </source>
</reference>
<keyword evidence="2" id="KW-0067">ATP-binding</keyword>
<gene>
    <name evidence="2" type="ORF">ENJ51_05545</name>
</gene>
<protein>
    <submittedName>
        <fullName evidence="2">ATP-dependent DNA helicase RecQ</fullName>
    </submittedName>
</protein>
<dbReference type="Pfam" id="PF14493">
    <property type="entry name" value="HTH_40"/>
    <property type="match status" value="1"/>
</dbReference>
<dbReference type="Proteomes" id="UP000885750">
    <property type="component" value="Unassembled WGS sequence"/>
</dbReference>
<accession>A0A7V2T2T0</accession>
<name>A0A7V2T2T0_LEUMU</name>
<comment type="caution">
    <text evidence="2">The sequence shown here is derived from an EMBL/GenBank/DDBJ whole genome shotgun (WGS) entry which is preliminary data.</text>
</comment>
<keyword evidence="2" id="KW-0547">Nucleotide-binding</keyword>
<feature type="domain" description="Helicase Helix-turn-helix" evidence="1">
    <location>
        <begin position="11"/>
        <end position="103"/>
    </location>
</feature>
<sequence length="106" mass="11691">PALLENNFSDTVNKTLLLYQNGMTLEAIAKERGFVISTVQSHLSEAIEAGMLKAKDVLGLSDDDISLIENMAESLNSAEEQVLKPLYMALEERWDYGVLRCVVAGM</sequence>
<dbReference type="InterPro" id="IPR029491">
    <property type="entry name" value="Helicase_HTH"/>
</dbReference>
<evidence type="ECO:0000313" key="2">
    <source>
        <dbReference type="EMBL" id="HFC92261.1"/>
    </source>
</evidence>
<proteinExistence type="predicted"/>